<dbReference type="PANTHER" id="PTHR16161">
    <property type="entry name" value="TRANSCRIPTIONAL PROTEIN SWT1"/>
    <property type="match status" value="1"/>
</dbReference>
<dbReference type="InterPro" id="IPR002716">
    <property type="entry name" value="PIN_dom"/>
</dbReference>
<name>A0A7G2CM85_9TRYP</name>
<feature type="region of interest" description="Disordered" evidence="1">
    <location>
        <begin position="166"/>
        <end position="187"/>
    </location>
</feature>
<dbReference type="Proteomes" id="UP000515908">
    <property type="component" value="Chromosome 14"/>
</dbReference>
<dbReference type="InterPro" id="IPR052626">
    <property type="entry name" value="SWT1_Regulator"/>
</dbReference>
<feature type="domain" description="PIN" evidence="2">
    <location>
        <begin position="196"/>
        <end position="318"/>
    </location>
</feature>
<protein>
    <submittedName>
        <fullName evidence="3">PIN domain containing protein, putative</fullName>
    </submittedName>
</protein>
<feature type="compositionally biased region" description="Low complexity" evidence="1">
    <location>
        <begin position="166"/>
        <end position="182"/>
    </location>
</feature>
<evidence type="ECO:0000313" key="3">
    <source>
        <dbReference type="EMBL" id="CAD2219663.1"/>
    </source>
</evidence>
<reference evidence="3 4" key="1">
    <citation type="submission" date="2020-08" db="EMBL/GenBank/DDBJ databases">
        <authorList>
            <person name="Newling K."/>
            <person name="Davey J."/>
            <person name="Forrester S."/>
        </authorList>
    </citation>
    <scope>NUCLEOTIDE SEQUENCE [LARGE SCALE GENOMIC DNA]</scope>
    <source>
        <strain evidence="4">Crithidia deanei Carvalho (ATCC PRA-265)</strain>
    </source>
</reference>
<feature type="region of interest" description="Disordered" evidence="1">
    <location>
        <begin position="123"/>
        <end position="147"/>
    </location>
</feature>
<dbReference type="Gene3D" id="3.40.50.1010">
    <property type="entry name" value="5'-nuclease"/>
    <property type="match status" value="1"/>
</dbReference>
<evidence type="ECO:0000256" key="1">
    <source>
        <dbReference type="SAM" id="MobiDB-lite"/>
    </source>
</evidence>
<dbReference type="InterPro" id="IPR029060">
    <property type="entry name" value="PIN-like_dom_sf"/>
</dbReference>
<feature type="region of interest" description="Disordered" evidence="1">
    <location>
        <begin position="68"/>
        <end position="96"/>
    </location>
</feature>
<organism evidence="3 4">
    <name type="scientific">Angomonas deanei</name>
    <dbReference type="NCBI Taxonomy" id="59799"/>
    <lineage>
        <taxon>Eukaryota</taxon>
        <taxon>Discoba</taxon>
        <taxon>Euglenozoa</taxon>
        <taxon>Kinetoplastea</taxon>
        <taxon>Metakinetoplastina</taxon>
        <taxon>Trypanosomatida</taxon>
        <taxon>Trypanosomatidae</taxon>
        <taxon>Strigomonadinae</taxon>
        <taxon>Angomonas</taxon>
    </lineage>
</organism>
<dbReference type="OrthoDB" id="2017974at2759"/>
<sequence length="333" mass="36329">MDDQTFLSYLRSTAGRGVALPPTGKTENRTADNVPTHVSPHHPISDFFTATISSALMEKIRKNREKRTVGEVSNSVEGFPASSGEQASVSDSGYTPAVHRSSLSQVAHKTLSECAGVTVRTVQKSKPVEGDPTNARRDAVSSRSSAVRESPINYGKLLRFAGAETAPPVKPASSSVATSTSPNDLVPEENTTERFIVLDTCALLNLEVPILNLVGETCLVCIPFKVIDELDKLNKGKGHRAFQSRAIRKWIERSLEAEDGPVRLQSKSEILEDYEKQCNNNDDSIVGCALYFSTKGEQVQLVTDDAFMRIKAKGEGLFVTNTTQFKRTLGVFH</sequence>
<keyword evidence="4" id="KW-1185">Reference proteome</keyword>
<evidence type="ECO:0000313" key="4">
    <source>
        <dbReference type="Proteomes" id="UP000515908"/>
    </source>
</evidence>
<dbReference type="VEuPathDB" id="TriTrypDB:ADEAN_000717200"/>
<gene>
    <name evidence="3" type="ORF">ADEAN_000717200</name>
</gene>
<proteinExistence type="predicted"/>
<feature type="compositionally biased region" description="Polar residues" evidence="1">
    <location>
        <begin position="83"/>
        <end position="93"/>
    </location>
</feature>
<feature type="compositionally biased region" description="Basic and acidic residues" evidence="1">
    <location>
        <begin position="126"/>
        <end position="140"/>
    </location>
</feature>
<dbReference type="PANTHER" id="PTHR16161:SF0">
    <property type="entry name" value="TRANSCRIPTIONAL PROTEIN SWT1"/>
    <property type="match status" value="1"/>
</dbReference>
<dbReference type="AlphaFoldDB" id="A0A7G2CM85"/>
<dbReference type="SUPFAM" id="SSF88723">
    <property type="entry name" value="PIN domain-like"/>
    <property type="match status" value="1"/>
</dbReference>
<dbReference type="GO" id="GO:0005634">
    <property type="term" value="C:nucleus"/>
    <property type="evidence" value="ECO:0007669"/>
    <property type="project" value="TreeGrafter"/>
</dbReference>
<evidence type="ECO:0000259" key="2">
    <source>
        <dbReference type="Pfam" id="PF13638"/>
    </source>
</evidence>
<accession>A0A7G2CM85</accession>
<feature type="region of interest" description="Disordered" evidence="1">
    <location>
        <begin position="17"/>
        <end position="42"/>
    </location>
</feature>
<dbReference type="Pfam" id="PF13638">
    <property type="entry name" value="PIN_4"/>
    <property type="match status" value="1"/>
</dbReference>
<dbReference type="EMBL" id="LR877158">
    <property type="protein sequence ID" value="CAD2219663.1"/>
    <property type="molecule type" value="Genomic_DNA"/>
</dbReference>